<gene>
    <name evidence="2" type="ORF">C8E87_4844</name>
</gene>
<keyword evidence="2" id="KW-0808">Transferase</keyword>
<reference evidence="2 3" key="1">
    <citation type="submission" date="2019-03" db="EMBL/GenBank/DDBJ databases">
        <title>Sequencing the genomes of 1000 actinobacteria strains.</title>
        <authorList>
            <person name="Klenk H.-P."/>
        </authorList>
    </citation>
    <scope>NUCLEOTIDE SEQUENCE [LARGE SCALE GENOMIC DNA]</scope>
    <source>
        <strain evidence="2 3">DSM 43805</strain>
    </source>
</reference>
<protein>
    <submittedName>
        <fullName evidence="2">RimJ/RimL family protein N-acetyltransferase</fullName>
    </submittedName>
</protein>
<dbReference type="EMBL" id="SNWR01000001">
    <property type="protein sequence ID" value="TDO41115.1"/>
    <property type="molecule type" value="Genomic_DNA"/>
</dbReference>
<keyword evidence="3" id="KW-1185">Reference proteome</keyword>
<dbReference type="GO" id="GO:0008999">
    <property type="term" value="F:protein-N-terminal-alanine acetyltransferase activity"/>
    <property type="evidence" value="ECO:0007669"/>
    <property type="project" value="TreeGrafter"/>
</dbReference>
<evidence type="ECO:0000259" key="1">
    <source>
        <dbReference type="PROSITE" id="PS51186"/>
    </source>
</evidence>
<dbReference type="InterPro" id="IPR051908">
    <property type="entry name" value="Ribosomal_N-acetyltransferase"/>
</dbReference>
<dbReference type="Proteomes" id="UP000294901">
    <property type="component" value="Unassembled WGS sequence"/>
</dbReference>
<dbReference type="PROSITE" id="PS51186">
    <property type="entry name" value="GNAT"/>
    <property type="match status" value="1"/>
</dbReference>
<dbReference type="PANTHER" id="PTHR43441:SF10">
    <property type="entry name" value="ACETYLTRANSFERASE"/>
    <property type="match status" value="1"/>
</dbReference>
<sequence>MIVNLSGTGGHGETGKWRAGGGYAVPVFKVDLGQGAELRQLNPWQAEEFLAHIERARAMVDPWIPWASRSTDLESARKTLQKYADLESRGEGRILGIWLDGALVGGVMMFGFDDVSGVCEIGCWLEPAGTGRGLITKSSALLIEWLIRDRGVYRVEWHCRSDNVASSNVARRLGLKHEATLRGNFVWKGVRHDTEIWAVLAPDWQGVEA</sequence>
<dbReference type="GO" id="GO:0005737">
    <property type="term" value="C:cytoplasm"/>
    <property type="evidence" value="ECO:0007669"/>
    <property type="project" value="TreeGrafter"/>
</dbReference>
<dbReference type="GO" id="GO:1990189">
    <property type="term" value="F:protein N-terminal-serine acetyltransferase activity"/>
    <property type="evidence" value="ECO:0007669"/>
    <property type="project" value="TreeGrafter"/>
</dbReference>
<dbReference type="InterPro" id="IPR016181">
    <property type="entry name" value="Acyl_CoA_acyltransferase"/>
</dbReference>
<feature type="domain" description="N-acetyltransferase" evidence="1">
    <location>
        <begin position="36"/>
        <end position="203"/>
    </location>
</feature>
<accession>A0A4R6K1W2</accession>
<proteinExistence type="predicted"/>
<comment type="caution">
    <text evidence="2">The sequence shown here is derived from an EMBL/GenBank/DDBJ whole genome shotgun (WGS) entry which is preliminary data.</text>
</comment>
<evidence type="ECO:0000313" key="2">
    <source>
        <dbReference type="EMBL" id="TDO41115.1"/>
    </source>
</evidence>
<organism evidence="2 3">
    <name type="scientific">Paractinoplanes brasiliensis</name>
    <dbReference type="NCBI Taxonomy" id="52695"/>
    <lineage>
        <taxon>Bacteria</taxon>
        <taxon>Bacillati</taxon>
        <taxon>Actinomycetota</taxon>
        <taxon>Actinomycetes</taxon>
        <taxon>Micromonosporales</taxon>
        <taxon>Micromonosporaceae</taxon>
        <taxon>Paractinoplanes</taxon>
    </lineage>
</organism>
<dbReference type="Gene3D" id="3.40.630.30">
    <property type="match status" value="1"/>
</dbReference>
<dbReference type="PANTHER" id="PTHR43441">
    <property type="entry name" value="RIBOSOMAL-PROTEIN-SERINE ACETYLTRANSFERASE"/>
    <property type="match status" value="1"/>
</dbReference>
<evidence type="ECO:0000313" key="3">
    <source>
        <dbReference type="Proteomes" id="UP000294901"/>
    </source>
</evidence>
<dbReference type="SUPFAM" id="SSF55729">
    <property type="entry name" value="Acyl-CoA N-acyltransferases (Nat)"/>
    <property type="match status" value="1"/>
</dbReference>
<dbReference type="InterPro" id="IPR000182">
    <property type="entry name" value="GNAT_dom"/>
</dbReference>
<name>A0A4R6K1W2_9ACTN</name>
<dbReference type="Pfam" id="PF13302">
    <property type="entry name" value="Acetyltransf_3"/>
    <property type="match status" value="1"/>
</dbReference>
<dbReference type="AlphaFoldDB" id="A0A4R6K1W2"/>